<evidence type="ECO:0000256" key="1">
    <source>
        <dbReference type="SAM" id="MobiDB-lite"/>
    </source>
</evidence>
<sequence>MTDFKTRINNIIHARNLPNSYLNFPNPATMPTHCSVVDRTRVTGHPVNEVVPAIQDLPAPNIMNPALQSGLYNPNAYVRGAAVEAMGKMYGSKVMKQARKEESDAKARVKCHVSDKADVPYESVPYNPGMLTDEELASFEELIEEKVLEEEEEEEEEAATAEEDATTAEEDAAAAEENEGEREPAGLEKEGKSPAVGAAVMEIEGMEPVTGAVMVEIEGEKLVADAAVMEIEGTEPISDAAAVETEGKEPVSDAAAMEVEGNESVSDAAAVETEGKEPVSDAAAMEVEGNESVTDAAAVEMDGNEPVTDAAVMEIEGMEPVSIVAVMEIEGMEPVSNATAVEMEGKEPVTGAAAGETGEKKPAEQQKKKKTAVANQDSVLSTLTTPEICYNMYHPSGTQAVNFDNVRALLPVRKYSRRLLMYLFAANHYHIEGILSLELVE</sequence>
<dbReference type="AlphaFoldDB" id="A0A8H6FC72"/>
<name>A0A8H6FC72_9LECA</name>
<evidence type="ECO:0000313" key="2">
    <source>
        <dbReference type="EMBL" id="KAF6222756.1"/>
    </source>
</evidence>
<gene>
    <name evidence="2" type="ORF">HO133_000804</name>
</gene>
<dbReference type="GeneID" id="59329222"/>
<feature type="region of interest" description="Disordered" evidence="1">
    <location>
        <begin position="147"/>
        <end position="194"/>
    </location>
</feature>
<protein>
    <submittedName>
        <fullName evidence="2">Uncharacterized protein</fullName>
    </submittedName>
</protein>
<reference evidence="2 3" key="1">
    <citation type="journal article" date="2020" name="Genomics">
        <title>Complete, high-quality genomes from long-read metagenomic sequencing of two wolf lichen thalli reveals enigmatic genome architecture.</title>
        <authorList>
            <person name="McKenzie S.K."/>
            <person name="Walston R.F."/>
            <person name="Allen J.L."/>
        </authorList>
    </citation>
    <scope>NUCLEOTIDE SEQUENCE [LARGE SCALE GENOMIC DNA]</scope>
    <source>
        <strain evidence="2">WasteWater1</strain>
    </source>
</reference>
<dbReference type="EMBL" id="JACCJB010000011">
    <property type="protein sequence ID" value="KAF6222756.1"/>
    <property type="molecule type" value="Genomic_DNA"/>
</dbReference>
<feature type="compositionally biased region" description="Acidic residues" evidence="1">
    <location>
        <begin position="147"/>
        <end position="180"/>
    </location>
</feature>
<organism evidence="2 3">
    <name type="scientific">Letharia lupina</name>
    <dbReference type="NCBI Taxonomy" id="560253"/>
    <lineage>
        <taxon>Eukaryota</taxon>
        <taxon>Fungi</taxon>
        <taxon>Dikarya</taxon>
        <taxon>Ascomycota</taxon>
        <taxon>Pezizomycotina</taxon>
        <taxon>Lecanoromycetes</taxon>
        <taxon>OSLEUM clade</taxon>
        <taxon>Lecanoromycetidae</taxon>
        <taxon>Lecanorales</taxon>
        <taxon>Lecanorineae</taxon>
        <taxon>Parmeliaceae</taxon>
        <taxon>Letharia</taxon>
    </lineage>
</organism>
<dbReference type="Proteomes" id="UP000593566">
    <property type="component" value="Unassembled WGS sequence"/>
</dbReference>
<feature type="region of interest" description="Disordered" evidence="1">
    <location>
        <begin position="349"/>
        <end position="376"/>
    </location>
</feature>
<proteinExistence type="predicted"/>
<accession>A0A8H6FC72</accession>
<feature type="compositionally biased region" description="Basic and acidic residues" evidence="1">
    <location>
        <begin position="357"/>
        <end position="366"/>
    </location>
</feature>
<comment type="caution">
    <text evidence="2">The sequence shown here is derived from an EMBL/GenBank/DDBJ whole genome shotgun (WGS) entry which is preliminary data.</text>
</comment>
<evidence type="ECO:0000313" key="3">
    <source>
        <dbReference type="Proteomes" id="UP000593566"/>
    </source>
</evidence>
<feature type="compositionally biased region" description="Basic and acidic residues" evidence="1">
    <location>
        <begin position="181"/>
        <end position="192"/>
    </location>
</feature>
<keyword evidence="3" id="KW-1185">Reference proteome</keyword>
<dbReference type="RefSeq" id="XP_037152102.1">
    <property type="nucleotide sequence ID" value="XM_037291740.1"/>
</dbReference>